<reference evidence="1 2" key="2">
    <citation type="journal article" date="2019" name="G3 (Bethesda)">
        <title>Hybrid Assembly of the Genome of the Entomopathogenic Nematode Steinernema carpocapsae Identifies the X-Chromosome.</title>
        <authorList>
            <person name="Serra L."/>
            <person name="Macchietto M."/>
            <person name="Macias-Munoz A."/>
            <person name="McGill C.J."/>
            <person name="Rodriguez I.M."/>
            <person name="Rodriguez B."/>
            <person name="Murad R."/>
            <person name="Mortazavi A."/>
        </authorList>
    </citation>
    <scope>NUCLEOTIDE SEQUENCE [LARGE SCALE GENOMIC DNA]</scope>
    <source>
        <strain evidence="1 2">ALL</strain>
    </source>
</reference>
<dbReference type="EMBL" id="AZBU02000012">
    <property type="protein sequence ID" value="TKR60067.1"/>
    <property type="molecule type" value="Genomic_DNA"/>
</dbReference>
<dbReference type="Proteomes" id="UP000298663">
    <property type="component" value="Unassembled WGS sequence"/>
</dbReference>
<organism evidence="1 2">
    <name type="scientific">Steinernema carpocapsae</name>
    <name type="common">Entomopathogenic nematode</name>
    <dbReference type="NCBI Taxonomy" id="34508"/>
    <lineage>
        <taxon>Eukaryota</taxon>
        <taxon>Metazoa</taxon>
        <taxon>Ecdysozoa</taxon>
        <taxon>Nematoda</taxon>
        <taxon>Chromadorea</taxon>
        <taxon>Rhabditida</taxon>
        <taxon>Tylenchina</taxon>
        <taxon>Panagrolaimomorpha</taxon>
        <taxon>Strongyloidoidea</taxon>
        <taxon>Steinernematidae</taxon>
        <taxon>Steinernema</taxon>
    </lineage>
</organism>
<gene>
    <name evidence="1" type="ORF">L596_029653</name>
</gene>
<accession>A0A4U5LVB6</accession>
<keyword evidence="2" id="KW-1185">Reference proteome</keyword>
<proteinExistence type="predicted"/>
<sequence length="77" mass="8430">MEDTTTENTVDPTATGMADLTRCRFRRSTEAKATCPTTTCATVTMLDLTTSPTLVKRLPLHGISNCFRSATSCYHKV</sequence>
<comment type="caution">
    <text evidence="1">The sequence shown here is derived from an EMBL/GenBank/DDBJ whole genome shotgun (WGS) entry which is preliminary data.</text>
</comment>
<evidence type="ECO:0000313" key="2">
    <source>
        <dbReference type="Proteomes" id="UP000298663"/>
    </source>
</evidence>
<dbReference type="AlphaFoldDB" id="A0A4U5LVB6"/>
<evidence type="ECO:0000313" key="1">
    <source>
        <dbReference type="EMBL" id="TKR60067.1"/>
    </source>
</evidence>
<name>A0A4U5LVB6_STECR</name>
<protein>
    <submittedName>
        <fullName evidence="1">Uncharacterized protein</fullName>
    </submittedName>
</protein>
<reference evidence="1 2" key="1">
    <citation type="journal article" date="2015" name="Genome Biol.">
        <title>Comparative genomics of Steinernema reveals deeply conserved gene regulatory networks.</title>
        <authorList>
            <person name="Dillman A.R."/>
            <person name="Macchietto M."/>
            <person name="Porter C.F."/>
            <person name="Rogers A."/>
            <person name="Williams B."/>
            <person name="Antoshechkin I."/>
            <person name="Lee M.M."/>
            <person name="Goodwin Z."/>
            <person name="Lu X."/>
            <person name="Lewis E.E."/>
            <person name="Goodrich-Blair H."/>
            <person name="Stock S.P."/>
            <person name="Adams B.J."/>
            <person name="Sternberg P.W."/>
            <person name="Mortazavi A."/>
        </authorList>
    </citation>
    <scope>NUCLEOTIDE SEQUENCE [LARGE SCALE GENOMIC DNA]</scope>
    <source>
        <strain evidence="1 2">ALL</strain>
    </source>
</reference>